<sequence length="1246" mass="137343">MVKEQPSRRKSIAGTNQNRPSGILKQKRRAHSIAPGDVLSPRAKARRLAAPRKSILKPTNSQPLTSDEPSSQESQSSSQPQFQFPSTGPSPESISATQSMDLTTDFQTQIHDNPSRKSFGRRVSFASSAHVRLIDRVNQNNTNSTASPQSSPIASSDPVEDDAPRPTVLSDENAYPGAAARNRRRSSTRQSMASDMDLTVIGSNAFLFAQASGSALADEEMDFDDDSDMDVTEDLDGEFIRKRSVSLGGSRTPLAQISVAASSTAVDDADQSQSFTDQSQSYTSEQSQEPPTEFMIPLNKSLRPPAHEDETWMALRRMTHSGDTTYEEPPMSSDDEYVPVRRDNEPRQSVSAQIQPIEPPAPQDDTFSSTDDSFGDVDNGDRTMNLSRVLGRVSLAGGGPRMSVGQPESTMDESEIYGSIIPPPAQSTPLPQQPRKLAVPETSRPSIFRPPSPSKKPATSAPSSPSKAATKPTFTAAFAPKVTPNKRPDSDDSAAKPTKRVSLAPNPGIPAPNKRPRDPVDDADQPSPAKRLALADKWTSSTASSTPETRPSTPPTDAPQPKRLSPSKRAPFLAQSQTPSAASTSSDAAPRQPSGLRRPSGYFARRKSMAPGPVSSETDKPQTEQPPKNASGPKSPKKKAGLGLGRMSMGSAPSYAWTRFDRTTAVSEKAQQQDKGKENKKEPLPQSDDAVCVRETERQAASSPTPSRGSPVPSSPRPKSPSKAREVSSPVVDLSTMMDSTPEFGQTAQTMEVDPTEQWRDGIQEADFPEDEVRISIEQFFEITGIKFMDELDAPRRSIHQPSRQPRQPVDIPLAEYAVAVSINMPELELYSAVSNDLQGWIDKSKAVYAQEEEEAAKMTPELFTEFIRADEEGQAELLHQLNLIRTNARGLAKSDWYDWKLRWIEGLRETAEEGLDALCKDAAAIEELRAMPDDVLPALEREYEEVMRELEQQQAEVAEIEDCDQDYLNELKASIAEQNIEVEALQAEVAESNAQLQWLHERLEELELEKRQAKSAIADGNRILHIQKNSTHAELSRLKDELSGLQDLHMFHATQVRPELFQYEYASQFLVTIPCRNFKPLSPNVEISRLQSSRSLPDDFPALSRYFLDNAARQIPEGKTATCRQVVESLSDYWSACSQVRAQLFQLTIKYPLEIELLPPGQGFRTKITVMFPSVRAKAYIHFIFSPETHSRWPISIGFLRHNVEVVYGVIDQTAISTVISERLDQAGPQDNYGCLLDACIGAQE</sequence>
<dbReference type="SMART" id="SM00787">
    <property type="entry name" value="Spc7"/>
    <property type="match status" value="1"/>
</dbReference>
<feature type="non-terminal residue" evidence="4">
    <location>
        <position position="1246"/>
    </location>
</feature>
<feature type="region of interest" description="Disordered" evidence="2">
    <location>
        <begin position="1"/>
        <end position="105"/>
    </location>
</feature>
<dbReference type="Pfam" id="PF18210">
    <property type="entry name" value="Knl1_RWD_C"/>
    <property type="match status" value="1"/>
</dbReference>
<evidence type="ECO:0000256" key="2">
    <source>
        <dbReference type="SAM" id="MobiDB-lite"/>
    </source>
</evidence>
<dbReference type="PANTHER" id="PTHR28260:SF1">
    <property type="entry name" value="SPINDLE POLE BODY COMPONENT SPC105"/>
    <property type="match status" value="1"/>
</dbReference>
<reference evidence="4 5" key="1">
    <citation type="journal article" date="2024" name="J Genomics">
        <title>Draft genome sequencing and assembly of Favolaschia claudopus CIRM-BRFM 2984 isolated from oak limbs.</title>
        <authorList>
            <person name="Navarro D."/>
            <person name="Drula E."/>
            <person name="Chaduli D."/>
            <person name="Cazenave R."/>
            <person name="Ahrendt S."/>
            <person name="Wang J."/>
            <person name="Lipzen A."/>
            <person name="Daum C."/>
            <person name="Barry K."/>
            <person name="Grigoriev I.V."/>
            <person name="Favel A."/>
            <person name="Rosso M.N."/>
            <person name="Martin F."/>
        </authorList>
    </citation>
    <scope>NUCLEOTIDE SEQUENCE [LARGE SCALE GENOMIC DNA]</scope>
    <source>
        <strain evidence="4 5">CIRM-BRFM 2984</strain>
    </source>
</reference>
<feature type="compositionally biased region" description="Polar residues" evidence="2">
    <location>
        <begin position="92"/>
        <end position="105"/>
    </location>
</feature>
<gene>
    <name evidence="4" type="ORF">R3P38DRAFT_2825513</name>
</gene>
<evidence type="ECO:0000259" key="3">
    <source>
        <dbReference type="SMART" id="SM00787"/>
    </source>
</evidence>
<feature type="domain" description="Spc7 kinetochore protein" evidence="3">
    <location>
        <begin position="763"/>
        <end position="1075"/>
    </location>
</feature>
<keyword evidence="1" id="KW-0175">Coiled coil</keyword>
<dbReference type="AlphaFoldDB" id="A0AAW0EGS7"/>
<feature type="compositionally biased region" description="Low complexity" evidence="2">
    <location>
        <begin position="265"/>
        <end position="289"/>
    </location>
</feature>
<feature type="compositionally biased region" description="Low complexity" evidence="2">
    <location>
        <begin position="363"/>
        <end position="372"/>
    </location>
</feature>
<dbReference type="InterPro" id="IPR033338">
    <property type="entry name" value="Spc105/Spc7"/>
</dbReference>
<feature type="compositionally biased region" description="Low complexity" evidence="2">
    <location>
        <begin position="539"/>
        <end position="551"/>
    </location>
</feature>
<dbReference type="InterPro" id="IPR040850">
    <property type="entry name" value="Knl1_RWD_C"/>
</dbReference>
<feature type="region of interest" description="Disordered" evidence="2">
    <location>
        <begin position="136"/>
        <end position="191"/>
    </location>
</feature>
<dbReference type="PANTHER" id="PTHR28260">
    <property type="entry name" value="SPINDLE POLE BODY COMPONENT SPC105"/>
    <property type="match status" value="1"/>
</dbReference>
<feature type="compositionally biased region" description="Low complexity" evidence="2">
    <location>
        <begin position="455"/>
        <end position="481"/>
    </location>
</feature>
<feature type="compositionally biased region" description="Low complexity" evidence="2">
    <location>
        <begin position="574"/>
        <end position="590"/>
    </location>
</feature>
<dbReference type="InterPro" id="IPR013253">
    <property type="entry name" value="Spc7_domain"/>
</dbReference>
<feature type="region of interest" description="Disordered" evidence="2">
    <location>
        <begin position="265"/>
        <end position="304"/>
    </location>
</feature>
<dbReference type="EMBL" id="JAWWNJ010000001">
    <property type="protein sequence ID" value="KAK7064607.1"/>
    <property type="molecule type" value="Genomic_DNA"/>
</dbReference>
<evidence type="ECO:0000313" key="4">
    <source>
        <dbReference type="EMBL" id="KAK7064607.1"/>
    </source>
</evidence>
<dbReference type="GO" id="GO:1990758">
    <property type="term" value="P:mitotic sister chromatid biorientation"/>
    <property type="evidence" value="ECO:0007669"/>
    <property type="project" value="TreeGrafter"/>
</dbReference>
<evidence type="ECO:0000256" key="1">
    <source>
        <dbReference type="SAM" id="Coils"/>
    </source>
</evidence>
<dbReference type="Proteomes" id="UP001362999">
    <property type="component" value="Unassembled WGS sequence"/>
</dbReference>
<feature type="coiled-coil region" evidence="1">
    <location>
        <begin position="937"/>
        <end position="1049"/>
    </location>
</feature>
<dbReference type="Pfam" id="PF08317">
    <property type="entry name" value="Spc7"/>
    <property type="match status" value="1"/>
</dbReference>
<proteinExistence type="predicted"/>
<comment type="caution">
    <text evidence="4">The sequence shown here is derived from an EMBL/GenBank/DDBJ whole genome shotgun (WGS) entry which is preliminary data.</text>
</comment>
<dbReference type="GO" id="GO:0000776">
    <property type="term" value="C:kinetochore"/>
    <property type="evidence" value="ECO:0007669"/>
    <property type="project" value="TreeGrafter"/>
</dbReference>
<accession>A0AAW0EGS7</accession>
<feature type="compositionally biased region" description="Polar residues" evidence="2">
    <location>
        <begin position="137"/>
        <end position="154"/>
    </location>
</feature>
<organism evidence="4 5">
    <name type="scientific">Favolaschia claudopus</name>
    <dbReference type="NCBI Taxonomy" id="2862362"/>
    <lineage>
        <taxon>Eukaryota</taxon>
        <taxon>Fungi</taxon>
        <taxon>Dikarya</taxon>
        <taxon>Basidiomycota</taxon>
        <taxon>Agaricomycotina</taxon>
        <taxon>Agaricomycetes</taxon>
        <taxon>Agaricomycetidae</taxon>
        <taxon>Agaricales</taxon>
        <taxon>Marasmiineae</taxon>
        <taxon>Mycenaceae</taxon>
        <taxon>Favolaschia</taxon>
    </lineage>
</organism>
<dbReference type="GO" id="GO:0007094">
    <property type="term" value="P:mitotic spindle assembly checkpoint signaling"/>
    <property type="evidence" value="ECO:0007669"/>
    <property type="project" value="TreeGrafter"/>
</dbReference>
<evidence type="ECO:0000313" key="5">
    <source>
        <dbReference type="Proteomes" id="UP001362999"/>
    </source>
</evidence>
<keyword evidence="5" id="KW-1185">Reference proteome</keyword>
<dbReference type="GO" id="GO:0034501">
    <property type="term" value="P:protein localization to kinetochore"/>
    <property type="evidence" value="ECO:0007669"/>
    <property type="project" value="TreeGrafter"/>
</dbReference>
<feature type="compositionally biased region" description="Basic and acidic residues" evidence="2">
    <location>
        <begin position="671"/>
        <end position="683"/>
    </location>
</feature>
<feature type="compositionally biased region" description="Low complexity" evidence="2">
    <location>
        <begin position="65"/>
        <end position="91"/>
    </location>
</feature>
<feature type="region of interest" description="Disordered" evidence="2">
    <location>
        <begin position="321"/>
        <end position="732"/>
    </location>
</feature>
<name>A0AAW0EGS7_9AGAR</name>
<feature type="compositionally biased region" description="Low complexity" evidence="2">
    <location>
        <begin position="702"/>
        <end position="712"/>
    </location>
</feature>
<protein>
    <submittedName>
        <fullName evidence="4">Spc7 domain-containing protein</fullName>
    </submittedName>
</protein>